<keyword evidence="4" id="KW-0804">Transcription</keyword>
<protein>
    <submittedName>
        <fullName evidence="6">LysR family transcriptional regulator</fullName>
    </submittedName>
</protein>
<evidence type="ECO:0000313" key="6">
    <source>
        <dbReference type="EMBL" id="RHF73828.1"/>
    </source>
</evidence>
<dbReference type="InterPro" id="IPR036388">
    <property type="entry name" value="WH-like_DNA-bd_sf"/>
</dbReference>
<keyword evidence="2" id="KW-0805">Transcription regulation</keyword>
<evidence type="ECO:0000256" key="1">
    <source>
        <dbReference type="ARBA" id="ARBA00009437"/>
    </source>
</evidence>
<dbReference type="EMBL" id="QRHL01000003">
    <property type="protein sequence ID" value="RHF73828.1"/>
    <property type="molecule type" value="Genomic_DNA"/>
</dbReference>
<keyword evidence="3" id="KW-0238">DNA-binding</keyword>
<proteinExistence type="inferred from homology"/>
<comment type="similarity">
    <text evidence="1">Belongs to the LysR transcriptional regulatory family.</text>
</comment>
<dbReference type="PRINTS" id="PR00039">
    <property type="entry name" value="HTHLYSR"/>
</dbReference>
<dbReference type="PROSITE" id="PS50931">
    <property type="entry name" value="HTH_LYSR"/>
    <property type="match status" value="1"/>
</dbReference>
<dbReference type="Gene3D" id="3.40.190.10">
    <property type="entry name" value="Periplasmic binding protein-like II"/>
    <property type="match status" value="2"/>
</dbReference>
<evidence type="ECO:0000256" key="3">
    <source>
        <dbReference type="ARBA" id="ARBA00023125"/>
    </source>
</evidence>
<dbReference type="SUPFAM" id="SSF46785">
    <property type="entry name" value="Winged helix' DNA-binding domain"/>
    <property type="match status" value="1"/>
</dbReference>
<dbReference type="Proteomes" id="UP000284676">
    <property type="component" value="Unassembled WGS sequence"/>
</dbReference>
<dbReference type="RefSeq" id="WP_117708178.1">
    <property type="nucleotide sequence ID" value="NZ_QRHL01000003.1"/>
</dbReference>
<dbReference type="PANTHER" id="PTHR30126:SF64">
    <property type="entry name" value="HTH-TYPE TRANSCRIPTIONAL REGULATOR CITR"/>
    <property type="match status" value="1"/>
</dbReference>
<dbReference type="GO" id="GO:0003700">
    <property type="term" value="F:DNA-binding transcription factor activity"/>
    <property type="evidence" value="ECO:0007669"/>
    <property type="project" value="InterPro"/>
</dbReference>
<dbReference type="SUPFAM" id="SSF53850">
    <property type="entry name" value="Periplasmic binding protein-like II"/>
    <property type="match status" value="1"/>
</dbReference>
<evidence type="ECO:0000313" key="7">
    <source>
        <dbReference type="Proteomes" id="UP000284676"/>
    </source>
</evidence>
<evidence type="ECO:0000256" key="2">
    <source>
        <dbReference type="ARBA" id="ARBA00023015"/>
    </source>
</evidence>
<evidence type="ECO:0000259" key="5">
    <source>
        <dbReference type="PROSITE" id="PS50931"/>
    </source>
</evidence>
<dbReference type="InterPro" id="IPR005119">
    <property type="entry name" value="LysR_subst-bd"/>
</dbReference>
<accession>A0A414PZ37</accession>
<dbReference type="Pfam" id="PF00126">
    <property type="entry name" value="HTH_1"/>
    <property type="match status" value="1"/>
</dbReference>
<dbReference type="GO" id="GO:0000976">
    <property type="term" value="F:transcription cis-regulatory region binding"/>
    <property type="evidence" value="ECO:0007669"/>
    <property type="project" value="TreeGrafter"/>
</dbReference>
<gene>
    <name evidence="6" type="ORF">DW663_03310</name>
</gene>
<feature type="domain" description="HTH lysR-type" evidence="5">
    <location>
        <begin position="8"/>
        <end position="58"/>
    </location>
</feature>
<dbReference type="InterPro" id="IPR000847">
    <property type="entry name" value="LysR_HTH_N"/>
</dbReference>
<dbReference type="PANTHER" id="PTHR30126">
    <property type="entry name" value="HTH-TYPE TRANSCRIPTIONAL REGULATOR"/>
    <property type="match status" value="1"/>
</dbReference>
<name>A0A414PZ37_FUSMR</name>
<dbReference type="Pfam" id="PF03466">
    <property type="entry name" value="LysR_substrate"/>
    <property type="match status" value="1"/>
</dbReference>
<evidence type="ECO:0000256" key="4">
    <source>
        <dbReference type="ARBA" id="ARBA00023163"/>
    </source>
</evidence>
<comment type="caution">
    <text evidence="6">The sequence shown here is derived from an EMBL/GenBank/DDBJ whole genome shotgun (WGS) entry which is preliminary data.</text>
</comment>
<dbReference type="AlphaFoldDB" id="A0A414PZ37"/>
<dbReference type="Gene3D" id="1.10.10.10">
    <property type="entry name" value="Winged helix-like DNA-binding domain superfamily/Winged helix DNA-binding domain"/>
    <property type="match status" value="1"/>
</dbReference>
<sequence length="296" mass="35258">MLDFRVDTFIELCRTRNYTKTAENLHMTQPAVSQHIKYLEEFYGCKLFNYNKKVLTITEQGEALYKYLLTMSSDANKIREEIKNIDISKKNLHFGATFTIGEFIIPKIISEISSKYPEINISFIIRDTSELLEELKKGNIDFAFIEGFFEKTEYENYLFSKERFVGICAANNPIATEITKFDDIVKERIILRENGSGTRDIFEKILYDNNLSLNDFNKKYEIENINIIKELVKENKGISFIYERAVEKEILMRKLAVINLENFYEEREFNFVFLKNSIHEEEYKKWYEFMKKRYSI</sequence>
<organism evidence="6 7">
    <name type="scientific">Fusobacterium mortiferum</name>
    <dbReference type="NCBI Taxonomy" id="850"/>
    <lineage>
        <taxon>Bacteria</taxon>
        <taxon>Fusobacteriati</taxon>
        <taxon>Fusobacteriota</taxon>
        <taxon>Fusobacteriia</taxon>
        <taxon>Fusobacteriales</taxon>
        <taxon>Fusobacteriaceae</taxon>
        <taxon>Fusobacterium</taxon>
    </lineage>
</organism>
<dbReference type="InterPro" id="IPR036390">
    <property type="entry name" value="WH_DNA-bd_sf"/>
</dbReference>
<reference evidence="6 7" key="1">
    <citation type="submission" date="2018-08" db="EMBL/GenBank/DDBJ databases">
        <title>A genome reference for cultivated species of the human gut microbiota.</title>
        <authorList>
            <person name="Zou Y."/>
            <person name="Xue W."/>
            <person name="Luo G."/>
        </authorList>
    </citation>
    <scope>NUCLEOTIDE SEQUENCE [LARGE SCALE GENOMIC DNA]</scope>
    <source>
        <strain evidence="6 7">AM25-1</strain>
    </source>
</reference>